<dbReference type="PANTHER" id="PTHR43306:SF1">
    <property type="entry name" value="7,8-DIHYDRO-6-HYDROXYMETHYLPTERIN DIMETHYLTRANSFERASE"/>
    <property type="match status" value="1"/>
</dbReference>
<feature type="non-terminal residue" evidence="1">
    <location>
        <position position="1"/>
    </location>
</feature>
<comment type="caution">
    <text evidence="1">The sequence shown here is derived from an EMBL/GenBank/DDBJ whole genome shotgun (WGS) entry which is preliminary data.</text>
</comment>
<accession>T1A7D4</accession>
<reference evidence="1" key="2">
    <citation type="journal article" date="2014" name="ISME J.">
        <title>Microbial stratification in low pH oxic and suboxic macroscopic growths along an acid mine drainage.</title>
        <authorList>
            <person name="Mendez-Garcia C."/>
            <person name="Mesa V."/>
            <person name="Sprenger R.R."/>
            <person name="Richter M."/>
            <person name="Diez M.S."/>
            <person name="Solano J."/>
            <person name="Bargiela R."/>
            <person name="Golyshina O.V."/>
            <person name="Manteca A."/>
            <person name="Ramos J.L."/>
            <person name="Gallego J.R."/>
            <person name="Llorente I."/>
            <person name="Martins Dos Santos V.A."/>
            <person name="Jensen O.N."/>
            <person name="Pelaez A.I."/>
            <person name="Sanchez J."/>
            <person name="Ferrer M."/>
        </authorList>
    </citation>
    <scope>NUCLEOTIDE SEQUENCE</scope>
</reference>
<dbReference type="EMBL" id="AUZZ01008673">
    <property type="protein sequence ID" value="EQD36804.1"/>
    <property type="molecule type" value="Genomic_DNA"/>
</dbReference>
<sequence>VSKLLLNLGKFVDYEKAPKDFKLKDMVYNAFTDGDYHGLKAFHYKSMFVGFMHFMDPYTYDVDRVERCDIHYAMPDGRVVPFCAFNVIPELYRDATQRKYSIPAKLYEERTGKVLKREKYYRDYTMEEKRKILKFYEDSIGRKLREDEIGLNLEETIPVISSSRPE</sequence>
<reference evidence="1" key="1">
    <citation type="submission" date="2013-08" db="EMBL/GenBank/DDBJ databases">
        <authorList>
            <person name="Mendez C."/>
            <person name="Richter M."/>
            <person name="Ferrer M."/>
            <person name="Sanchez J."/>
        </authorList>
    </citation>
    <scope>NUCLEOTIDE SEQUENCE</scope>
</reference>
<proteinExistence type="predicted"/>
<dbReference type="InterPro" id="IPR034474">
    <property type="entry name" value="Methyltransferase_Class_D"/>
</dbReference>
<organism evidence="1">
    <name type="scientific">mine drainage metagenome</name>
    <dbReference type="NCBI Taxonomy" id="410659"/>
    <lineage>
        <taxon>unclassified sequences</taxon>
        <taxon>metagenomes</taxon>
        <taxon>ecological metagenomes</taxon>
    </lineage>
</organism>
<gene>
    <name evidence="1" type="ORF">B2A_12015</name>
</gene>
<evidence type="ECO:0000313" key="1">
    <source>
        <dbReference type="EMBL" id="EQD36804.1"/>
    </source>
</evidence>
<name>T1A7D4_9ZZZZ</name>
<protein>
    <submittedName>
        <fullName evidence="1">Radical SAM domain protein</fullName>
    </submittedName>
</protein>
<dbReference type="PANTHER" id="PTHR43306">
    <property type="entry name" value="7,8-DIHYDRO-6-HYDROXYMETHYLPTERIN DIMETHYLTRANSFERASE"/>
    <property type="match status" value="1"/>
</dbReference>
<dbReference type="AlphaFoldDB" id="T1A7D4"/>